<evidence type="ECO:0000313" key="3">
    <source>
        <dbReference type="EMBL" id="SCB36348.1"/>
    </source>
</evidence>
<dbReference type="Proteomes" id="UP000199435">
    <property type="component" value="Unassembled WGS sequence"/>
</dbReference>
<organism evidence="3 4">
    <name type="scientific">Rhizobium miluonense</name>
    <dbReference type="NCBI Taxonomy" id="411945"/>
    <lineage>
        <taxon>Bacteria</taxon>
        <taxon>Pseudomonadati</taxon>
        <taxon>Pseudomonadota</taxon>
        <taxon>Alphaproteobacteria</taxon>
        <taxon>Hyphomicrobiales</taxon>
        <taxon>Rhizobiaceae</taxon>
        <taxon>Rhizobium/Agrobacterium group</taxon>
        <taxon>Rhizobium</taxon>
    </lineage>
</organism>
<dbReference type="InterPro" id="IPR037053">
    <property type="entry name" value="Phage_tail_collar_dom_sf"/>
</dbReference>
<feature type="domain" description="Phage tail collar" evidence="2">
    <location>
        <begin position="7"/>
        <end position="61"/>
    </location>
</feature>
<dbReference type="Pfam" id="PF07484">
    <property type="entry name" value="Collar"/>
    <property type="match status" value="1"/>
</dbReference>
<evidence type="ECO:0000313" key="4">
    <source>
        <dbReference type="Proteomes" id="UP000199435"/>
    </source>
</evidence>
<dbReference type="RefSeq" id="WP_092852194.1">
    <property type="nucleotide sequence ID" value="NZ_FMAH01000024.1"/>
</dbReference>
<feature type="region of interest" description="Disordered" evidence="1">
    <location>
        <begin position="104"/>
        <end position="135"/>
    </location>
</feature>
<proteinExistence type="predicted"/>
<dbReference type="SUPFAM" id="SSF88874">
    <property type="entry name" value="Receptor-binding domain of short tail fibre protein gp12"/>
    <property type="match status" value="1"/>
</dbReference>
<gene>
    <name evidence="3" type="ORF">GA0061102_1024103</name>
</gene>
<evidence type="ECO:0000259" key="2">
    <source>
        <dbReference type="Pfam" id="PF07484"/>
    </source>
</evidence>
<protein>
    <submittedName>
        <fullName evidence="3">Microcystin-dependent protein</fullName>
    </submittedName>
</protein>
<dbReference type="AlphaFoldDB" id="A0A1C3W952"/>
<accession>A0A1C3W952</accession>
<name>A0A1C3W952_9HYPH</name>
<dbReference type="STRING" id="411945.GA0061102_1024103"/>
<dbReference type="Gene3D" id="3.90.1340.10">
    <property type="entry name" value="Phage tail collar domain"/>
    <property type="match status" value="1"/>
</dbReference>
<keyword evidence="4" id="KW-1185">Reference proteome</keyword>
<reference evidence="4" key="1">
    <citation type="submission" date="2016-08" db="EMBL/GenBank/DDBJ databases">
        <authorList>
            <person name="Varghese N."/>
            <person name="Submissions Spin"/>
        </authorList>
    </citation>
    <scope>NUCLEOTIDE SEQUENCE [LARGE SCALE GENOMIC DNA]</scope>
    <source>
        <strain evidence="4">HAMBI 2971</strain>
    </source>
</reference>
<evidence type="ECO:0000256" key="1">
    <source>
        <dbReference type="SAM" id="MobiDB-lite"/>
    </source>
</evidence>
<dbReference type="OrthoDB" id="9810174at2"/>
<dbReference type="InterPro" id="IPR011083">
    <property type="entry name" value="Phage_tail_collar_dom"/>
</dbReference>
<sequence length="177" mass="18863">MTQPFIGEIQLFGFNFPPYKWAFCNGATLPIQQNTALFSLLGTQYGGNGTSTYQLPNFTNRAGCNQGQGIGLTEHSIGEPFGDNSITLTQAEMPAHTHSLTIYSQSDTSKRAASPSEGNALSVPSSSSPFLPNAQPNTQFAQNLIGITGSNLPHENRQPYLAVNFSISLAGAFPSFG</sequence>
<dbReference type="EMBL" id="FMAH01000024">
    <property type="protein sequence ID" value="SCB36348.1"/>
    <property type="molecule type" value="Genomic_DNA"/>
</dbReference>